<accession>A0A5T4MU43</accession>
<proteinExistence type="predicted"/>
<sequence length="74" mass="8719">MSLRVRDIPPGVKFCLVRNGHKFTMIRQHEELHYLYRVIAHPWVDKKMGLFREQEKTLNGQSFAKPVIRITPCG</sequence>
<dbReference type="EMBL" id="AAGADD010000027">
    <property type="protein sequence ID" value="EBL7644707.1"/>
    <property type="molecule type" value="Genomic_DNA"/>
</dbReference>
<protein>
    <submittedName>
        <fullName evidence="1">Uncharacterized protein</fullName>
    </submittedName>
</protein>
<name>A0A5T4MU43_SALER</name>
<reference evidence="1" key="1">
    <citation type="submission" date="2018-07" db="EMBL/GenBank/DDBJ databases">
        <authorList>
            <consortium name="PulseNet: The National Subtyping Network for Foodborne Disease Surveillance"/>
            <person name="Tarr C.L."/>
            <person name="Trees E."/>
            <person name="Katz L.S."/>
            <person name="Carleton-Romer H.A."/>
            <person name="Stroika S."/>
            <person name="Kucerova Z."/>
            <person name="Roache K.F."/>
            <person name="Sabol A.L."/>
            <person name="Besser J."/>
            <person name="Gerner-Smidt P."/>
        </authorList>
    </citation>
    <scope>NUCLEOTIDE SEQUENCE</scope>
    <source>
        <strain evidence="1">PNUSAS009496</strain>
    </source>
</reference>
<gene>
    <name evidence="1" type="ORF">B5C82_24380</name>
</gene>
<organism evidence="1">
    <name type="scientific">Salmonella enterica</name>
    <name type="common">Salmonella choleraesuis</name>
    <dbReference type="NCBI Taxonomy" id="28901"/>
    <lineage>
        <taxon>Bacteria</taxon>
        <taxon>Pseudomonadati</taxon>
        <taxon>Pseudomonadota</taxon>
        <taxon>Gammaproteobacteria</taxon>
        <taxon>Enterobacterales</taxon>
        <taxon>Enterobacteriaceae</taxon>
        <taxon>Salmonella</taxon>
    </lineage>
</organism>
<comment type="caution">
    <text evidence="1">The sequence shown here is derived from an EMBL/GenBank/DDBJ whole genome shotgun (WGS) entry which is preliminary data.</text>
</comment>
<evidence type="ECO:0000313" key="1">
    <source>
        <dbReference type="EMBL" id="EBL7644707.1"/>
    </source>
</evidence>
<dbReference type="AlphaFoldDB" id="A0A5T4MU43"/>